<dbReference type="SUPFAM" id="SSF101447">
    <property type="entry name" value="Formin homology 2 domain (FH2 domain)"/>
    <property type="match status" value="1"/>
</dbReference>
<keyword evidence="5" id="KW-1185">Reference proteome</keyword>
<feature type="domain" description="FH2" evidence="3">
    <location>
        <begin position="1"/>
        <end position="258"/>
    </location>
</feature>
<dbReference type="Proteomes" id="UP000054498">
    <property type="component" value="Unassembled WGS sequence"/>
</dbReference>
<dbReference type="InterPro" id="IPR042201">
    <property type="entry name" value="FH2_Formin_sf"/>
</dbReference>
<evidence type="ECO:0000313" key="4">
    <source>
        <dbReference type="EMBL" id="KIY92499.1"/>
    </source>
</evidence>
<evidence type="ECO:0000256" key="2">
    <source>
        <dbReference type="SAM" id="MobiDB-lite"/>
    </source>
</evidence>
<dbReference type="PANTHER" id="PTHR45733">
    <property type="entry name" value="FORMIN-J"/>
    <property type="match status" value="1"/>
</dbReference>
<dbReference type="PROSITE" id="PS51444">
    <property type="entry name" value="FH2"/>
    <property type="match status" value="1"/>
</dbReference>
<comment type="similarity">
    <text evidence="1">Belongs to the formin-like family. Class-II subfamily.</text>
</comment>
<dbReference type="Gene3D" id="1.20.58.2220">
    <property type="entry name" value="Formin, FH2 domain"/>
    <property type="match status" value="1"/>
</dbReference>
<feature type="region of interest" description="Disordered" evidence="2">
    <location>
        <begin position="10"/>
        <end position="46"/>
    </location>
</feature>
<dbReference type="InterPro" id="IPR051144">
    <property type="entry name" value="Formin_homology_domain"/>
</dbReference>
<dbReference type="KEGG" id="mng:MNEG_15464"/>
<dbReference type="InterPro" id="IPR015425">
    <property type="entry name" value="FH2_Formin"/>
</dbReference>
<dbReference type="AlphaFoldDB" id="A0A0D2LKS6"/>
<sequence length="258" mass="27369">MKFALQRMFTCRRKKESAGGTSTPGGANQSPRGPGSMTLGGEGGDAPPSPLVVTCLPQKRAFMVEVVMKRVAMAPEVLAKHIDELDTRALQAEEVAAVAQMLPTREEVEEVRRARTKAEAAAAAAGAAALSRSSSLAGGVGALSRSSSVVSCSSPSPLPASPRLGPVEALFDALGRVQKLEQKMRALHFRYEVVSATAAVREYTEALRQALAAVTRSGRLRALLLAVRDVANIMNAHRAGGRVQGFRLASLRRLKDTR</sequence>
<proteinExistence type="inferred from homology"/>
<evidence type="ECO:0000259" key="3">
    <source>
        <dbReference type="PROSITE" id="PS51444"/>
    </source>
</evidence>
<evidence type="ECO:0000313" key="5">
    <source>
        <dbReference type="Proteomes" id="UP000054498"/>
    </source>
</evidence>
<dbReference type="STRING" id="145388.A0A0D2LKS6"/>
<accession>A0A0D2LKS6</accession>
<name>A0A0D2LKS6_9CHLO</name>
<dbReference type="RefSeq" id="XP_013891519.1">
    <property type="nucleotide sequence ID" value="XM_014036065.1"/>
</dbReference>
<dbReference type="OrthoDB" id="550486at2759"/>
<feature type="compositionally biased region" description="Polar residues" evidence="2">
    <location>
        <begin position="19"/>
        <end position="31"/>
    </location>
</feature>
<dbReference type="Pfam" id="PF02181">
    <property type="entry name" value="FH2"/>
    <property type="match status" value="1"/>
</dbReference>
<reference evidence="4 5" key="1">
    <citation type="journal article" date="2013" name="BMC Genomics">
        <title>Reconstruction of the lipid metabolism for the microalga Monoraphidium neglectum from its genome sequence reveals characteristics suitable for biofuel production.</title>
        <authorList>
            <person name="Bogen C."/>
            <person name="Al-Dilaimi A."/>
            <person name="Albersmeier A."/>
            <person name="Wichmann J."/>
            <person name="Grundmann M."/>
            <person name="Rupp O."/>
            <person name="Lauersen K.J."/>
            <person name="Blifernez-Klassen O."/>
            <person name="Kalinowski J."/>
            <person name="Goesmann A."/>
            <person name="Mussgnug J.H."/>
            <person name="Kruse O."/>
        </authorList>
    </citation>
    <scope>NUCLEOTIDE SEQUENCE [LARGE SCALE GENOMIC DNA]</scope>
    <source>
        <strain evidence="4 5">SAG 48.87</strain>
    </source>
</reference>
<dbReference type="GeneID" id="25733128"/>
<protein>
    <recommendedName>
        <fullName evidence="3">FH2 domain-containing protein</fullName>
    </recommendedName>
</protein>
<organism evidence="4 5">
    <name type="scientific">Monoraphidium neglectum</name>
    <dbReference type="NCBI Taxonomy" id="145388"/>
    <lineage>
        <taxon>Eukaryota</taxon>
        <taxon>Viridiplantae</taxon>
        <taxon>Chlorophyta</taxon>
        <taxon>core chlorophytes</taxon>
        <taxon>Chlorophyceae</taxon>
        <taxon>CS clade</taxon>
        <taxon>Sphaeropleales</taxon>
        <taxon>Selenastraceae</taxon>
        <taxon>Monoraphidium</taxon>
    </lineage>
</organism>
<gene>
    <name evidence="4" type="ORF">MNEG_15464</name>
</gene>
<dbReference type="PANTHER" id="PTHR45733:SF8">
    <property type="entry name" value="FORMIN-J"/>
    <property type="match status" value="1"/>
</dbReference>
<evidence type="ECO:0000256" key="1">
    <source>
        <dbReference type="ARBA" id="ARBA00006468"/>
    </source>
</evidence>
<dbReference type="EMBL" id="KK105568">
    <property type="protein sequence ID" value="KIY92499.1"/>
    <property type="molecule type" value="Genomic_DNA"/>
</dbReference>